<keyword evidence="2" id="KW-1133">Transmembrane helix</keyword>
<keyword evidence="4" id="KW-1185">Reference proteome</keyword>
<accession>A0ABV1DZK2</accession>
<dbReference type="InterPro" id="IPR043765">
    <property type="entry name" value="DUF5711"/>
</dbReference>
<dbReference type="Proteomes" id="UP001489509">
    <property type="component" value="Unassembled WGS sequence"/>
</dbReference>
<evidence type="ECO:0000313" key="4">
    <source>
        <dbReference type="Proteomes" id="UP001489509"/>
    </source>
</evidence>
<feature type="compositionally biased region" description="Basic and acidic residues" evidence="1">
    <location>
        <begin position="10"/>
        <end position="24"/>
    </location>
</feature>
<feature type="region of interest" description="Disordered" evidence="1">
    <location>
        <begin position="1"/>
        <end position="24"/>
    </location>
</feature>
<feature type="transmembrane region" description="Helical" evidence="2">
    <location>
        <begin position="42"/>
        <end position="61"/>
    </location>
</feature>
<organism evidence="3 4">
    <name type="scientific">Solibaculum intestinale</name>
    <dbReference type="NCBI Taxonomy" id="3133165"/>
    <lineage>
        <taxon>Bacteria</taxon>
        <taxon>Bacillati</taxon>
        <taxon>Bacillota</taxon>
        <taxon>Clostridia</taxon>
        <taxon>Eubacteriales</taxon>
        <taxon>Oscillospiraceae</taxon>
        <taxon>Solibaculum</taxon>
    </lineage>
</organism>
<evidence type="ECO:0000313" key="3">
    <source>
        <dbReference type="EMBL" id="MEQ2440487.1"/>
    </source>
</evidence>
<proteinExistence type="predicted"/>
<gene>
    <name evidence="3" type="ORF">WMO26_06585</name>
</gene>
<sequence length="409" mass="43883">MFRHKSGRLRRPDEPAQDTPKEAEPKLKLVKERPKRRRGLKLFLWLCVLVLVAGTAVWGIANRDLFSGVRIEEWFDQAFGNYGTGDGFPVTAAGSEVSDLAIIGSDVALLSDSSLQLFNDTAKEIYSRQHKFQTPVLRKTDTRALLYDRGSTGYRVENRKRTVITGKTDYNLLAADISQSGDLVLVTEGTGGYVSELVVLGSDLKTVRFKWSSASNMVVDVAAAPDGKGAAAATVYAKDGGLGSSLTLLDFGSDTPAYLNFNDTLFFAVRYCGDRVIGIGDDRIVSVKPDGSDMQEFSYGDAYLAAWDLEETGQIAVALSPYEDRRECSVTFLNAALSQTASVAAGEVRALSCSEGLTAVLAPSAVTAYSADGSVVASAQVSASGSQVALKERTAYVLEGRTVASYPLS</sequence>
<comment type="caution">
    <text evidence="3">The sequence shown here is derived from an EMBL/GenBank/DDBJ whole genome shotgun (WGS) entry which is preliminary data.</text>
</comment>
<keyword evidence="2" id="KW-0472">Membrane</keyword>
<keyword evidence="2" id="KW-0812">Transmembrane</keyword>
<reference evidence="3 4" key="1">
    <citation type="submission" date="2024-03" db="EMBL/GenBank/DDBJ databases">
        <title>Human intestinal bacterial collection.</title>
        <authorList>
            <person name="Pauvert C."/>
            <person name="Hitch T.C.A."/>
            <person name="Clavel T."/>
        </authorList>
    </citation>
    <scope>NUCLEOTIDE SEQUENCE [LARGE SCALE GENOMIC DNA]</scope>
    <source>
        <strain evidence="3 4">CLA-JM-H44</strain>
    </source>
</reference>
<protein>
    <submittedName>
        <fullName evidence="3">DUF5711 family protein</fullName>
    </submittedName>
</protein>
<dbReference type="Pfam" id="PF18975">
    <property type="entry name" value="DUF5711"/>
    <property type="match status" value="1"/>
</dbReference>
<evidence type="ECO:0000256" key="2">
    <source>
        <dbReference type="SAM" id="Phobius"/>
    </source>
</evidence>
<name>A0ABV1DZK2_9FIRM</name>
<evidence type="ECO:0000256" key="1">
    <source>
        <dbReference type="SAM" id="MobiDB-lite"/>
    </source>
</evidence>
<dbReference type="EMBL" id="JBBMFD010000008">
    <property type="protein sequence ID" value="MEQ2440487.1"/>
    <property type="molecule type" value="Genomic_DNA"/>
</dbReference>